<dbReference type="SUPFAM" id="SSF53098">
    <property type="entry name" value="Ribonuclease H-like"/>
    <property type="match status" value="1"/>
</dbReference>
<dbReference type="InParanoid" id="A0A200QNK5"/>
<dbReference type="InterPro" id="IPR036397">
    <property type="entry name" value="RNaseH_sf"/>
</dbReference>
<evidence type="ECO:0000313" key="2">
    <source>
        <dbReference type="EMBL" id="OVA12041.1"/>
    </source>
</evidence>
<name>A0A200QNK5_MACCD</name>
<organism evidence="2 3">
    <name type="scientific">Macleaya cordata</name>
    <name type="common">Five-seeded plume-poppy</name>
    <name type="synonym">Bocconia cordata</name>
    <dbReference type="NCBI Taxonomy" id="56857"/>
    <lineage>
        <taxon>Eukaryota</taxon>
        <taxon>Viridiplantae</taxon>
        <taxon>Streptophyta</taxon>
        <taxon>Embryophyta</taxon>
        <taxon>Tracheophyta</taxon>
        <taxon>Spermatophyta</taxon>
        <taxon>Magnoliopsida</taxon>
        <taxon>Ranunculales</taxon>
        <taxon>Papaveraceae</taxon>
        <taxon>Papaveroideae</taxon>
        <taxon>Macleaya</taxon>
    </lineage>
</organism>
<evidence type="ECO:0000259" key="1">
    <source>
        <dbReference type="PROSITE" id="PS50879"/>
    </source>
</evidence>
<accession>A0A200QNK5</accession>
<protein>
    <submittedName>
        <fullName evidence="2">Ribonuclease H domain</fullName>
    </submittedName>
</protein>
<dbReference type="EMBL" id="MVGT01001429">
    <property type="protein sequence ID" value="OVA12041.1"/>
    <property type="molecule type" value="Genomic_DNA"/>
</dbReference>
<dbReference type="OrthoDB" id="1906820at2759"/>
<evidence type="ECO:0000313" key="3">
    <source>
        <dbReference type="Proteomes" id="UP000195402"/>
    </source>
</evidence>
<dbReference type="InterPro" id="IPR012337">
    <property type="entry name" value="RNaseH-like_sf"/>
</dbReference>
<dbReference type="Pfam" id="PF13456">
    <property type="entry name" value="RVT_3"/>
    <property type="match status" value="1"/>
</dbReference>
<dbReference type="PANTHER" id="PTHR47723">
    <property type="entry name" value="OS05G0353850 PROTEIN"/>
    <property type="match status" value="1"/>
</dbReference>
<dbReference type="PROSITE" id="PS50879">
    <property type="entry name" value="RNASE_H_1"/>
    <property type="match status" value="1"/>
</dbReference>
<dbReference type="CDD" id="cd06222">
    <property type="entry name" value="RNase_H_like"/>
    <property type="match status" value="1"/>
</dbReference>
<dbReference type="Gene3D" id="3.30.420.10">
    <property type="entry name" value="Ribonuclease H-like superfamily/Ribonuclease H"/>
    <property type="match status" value="1"/>
</dbReference>
<dbReference type="PANTHER" id="PTHR47723:SF19">
    <property type="entry name" value="POLYNUCLEOTIDYL TRANSFERASE, RIBONUCLEASE H-LIKE SUPERFAMILY PROTEIN"/>
    <property type="match status" value="1"/>
</dbReference>
<keyword evidence="3" id="KW-1185">Reference proteome</keyword>
<feature type="domain" description="RNase H type-1" evidence="1">
    <location>
        <begin position="5"/>
        <end position="136"/>
    </location>
</feature>
<dbReference type="GO" id="GO:0004523">
    <property type="term" value="F:RNA-DNA hybrid ribonuclease activity"/>
    <property type="evidence" value="ECO:0007669"/>
    <property type="project" value="InterPro"/>
</dbReference>
<sequence length="164" mass="18437">MDIPPSGYFILYTDGASSSFGAASGGVIRNDKGFLVAAFHNFYGNGTNNLAETRALLNGLHLYHQLGITNLLVNVDSKMAFDWFHKKCSIHWHLTHWWNLIVDVSAGLTLIFKHVYRELNVLANFMASKGIRQGVDWVLTLDFPTRIVGLARLDRMGFPYIQHG</sequence>
<dbReference type="Proteomes" id="UP000195402">
    <property type="component" value="Unassembled WGS sequence"/>
</dbReference>
<dbReference type="AlphaFoldDB" id="A0A200QNK5"/>
<dbReference type="InterPro" id="IPR002156">
    <property type="entry name" value="RNaseH_domain"/>
</dbReference>
<comment type="caution">
    <text evidence="2">The sequence shown here is derived from an EMBL/GenBank/DDBJ whole genome shotgun (WGS) entry which is preliminary data.</text>
</comment>
<dbReference type="InterPro" id="IPR053151">
    <property type="entry name" value="RNase_H-like"/>
</dbReference>
<dbReference type="InterPro" id="IPR044730">
    <property type="entry name" value="RNase_H-like_dom_plant"/>
</dbReference>
<gene>
    <name evidence="2" type="ORF">BVC80_1487g2</name>
</gene>
<reference evidence="2 3" key="1">
    <citation type="journal article" date="2017" name="Mol. Plant">
        <title>The Genome of Medicinal Plant Macleaya cordata Provides New Insights into Benzylisoquinoline Alkaloids Metabolism.</title>
        <authorList>
            <person name="Liu X."/>
            <person name="Liu Y."/>
            <person name="Huang P."/>
            <person name="Ma Y."/>
            <person name="Qing Z."/>
            <person name="Tang Q."/>
            <person name="Cao H."/>
            <person name="Cheng P."/>
            <person name="Zheng Y."/>
            <person name="Yuan Z."/>
            <person name="Zhou Y."/>
            <person name="Liu J."/>
            <person name="Tang Z."/>
            <person name="Zhuo Y."/>
            <person name="Zhang Y."/>
            <person name="Yu L."/>
            <person name="Huang J."/>
            <person name="Yang P."/>
            <person name="Peng Q."/>
            <person name="Zhang J."/>
            <person name="Jiang W."/>
            <person name="Zhang Z."/>
            <person name="Lin K."/>
            <person name="Ro D.K."/>
            <person name="Chen X."/>
            <person name="Xiong X."/>
            <person name="Shang Y."/>
            <person name="Huang S."/>
            <person name="Zeng J."/>
        </authorList>
    </citation>
    <scope>NUCLEOTIDE SEQUENCE [LARGE SCALE GENOMIC DNA]</scope>
    <source>
        <strain evidence="3">cv. BLH2017</strain>
        <tissue evidence="2">Root</tissue>
    </source>
</reference>
<dbReference type="GO" id="GO:0003676">
    <property type="term" value="F:nucleic acid binding"/>
    <property type="evidence" value="ECO:0007669"/>
    <property type="project" value="InterPro"/>
</dbReference>
<proteinExistence type="predicted"/>